<gene>
    <name evidence="3" type="ORF">MRSR164_01470</name>
</gene>
<evidence type="ECO:0000256" key="1">
    <source>
        <dbReference type="ARBA" id="ARBA00022801"/>
    </source>
</evidence>
<dbReference type="Proteomes" id="UP001349262">
    <property type="component" value="Unassembled WGS sequence"/>
</dbReference>
<organism evidence="3 4">
    <name type="scientific">Methylobacterium radiotolerans</name>
    <dbReference type="NCBI Taxonomy" id="31998"/>
    <lineage>
        <taxon>Bacteria</taxon>
        <taxon>Pseudomonadati</taxon>
        <taxon>Pseudomonadota</taxon>
        <taxon>Alphaproteobacteria</taxon>
        <taxon>Hyphomicrobiales</taxon>
        <taxon>Methylobacteriaceae</taxon>
        <taxon>Methylobacterium</taxon>
    </lineage>
</organism>
<dbReference type="InterPro" id="IPR050272">
    <property type="entry name" value="Isochorismatase-like_hydrls"/>
</dbReference>
<dbReference type="EMBL" id="MLBY01000002">
    <property type="protein sequence ID" value="MEE7455530.1"/>
    <property type="molecule type" value="Genomic_DNA"/>
</dbReference>
<name>A0ABU7T4R5_9HYPH</name>
<dbReference type="PANTHER" id="PTHR43540">
    <property type="entry name" value="PEROXYUREIDOACRYLATE/UREIDOACRYLATE AMIDOHYDROLASE-RELATED"/>
    <property type="match status" value="1"/>
</dbReference>
<dbReference type="InterPro" id="IPR000868">
    <property type="entry name" value="Isochorismatase-like_dom"/>
</dbReference>
<dbReference type="PANTHER" id="PTHR43540:SF6">
    <property type="entry name" value="ISOCHORISMATASE-LIKE DOMAIN-CONTAINING PROTEIN"/>
    <property type="match status" value="1"/>
</dbReference>
<dbReference type="Gene3D" id="3.40.50.850">
    <property type="entry name" value="Isochorismatase-like"/>
    <property type="match status" value="1"/>
</dbReference>
<keyword evidence="4" id="KW-1185">Reference proteome</keyword>
<dbReference type="GO" id="GO:0016787">
    <property type="term" value="F:hydrolase activity"/>
    <property type="evidence" value="ECO:0007669"/>
    <property type="project" value="UniProtKB-KW"/>
</dbReference>
<comment type="caution">
    <text evidence="3">The sequence shown here is derived from an EMBL/GenBank/DDBJ whole genome shotgun (WGS) entry which is preliminary data.</text>
</comment>
<evidence type="ECO:0000259" key="2">
    <source>
        <dbReference type="Pfam" id="PF00857"/>
    </source>
</evidence>
<proteinExistence type="predicted"/>
<reference evidence="3 4" key="1">
    <citation type="journal article" date="2012" name="Genet. Mol. Biol.">
        <title>Analysis of 16S rRNA and mxaF genes revealing insights into Methylobacterium niche-specific plant association.</title>
        <authorList>
            <person name="Dourado M.N."/>
            <person name="Andreote F.D."/>
            <person name="Dini-Andreote F."/>
            <person name="Conti R."/>
            <person name="Araujo J.M."/>
            <person name="Araujo W.L."/>
        </authorList>
    </citation>
    <scope>NUCLEOTIDE SEQUENCE [LARGE SCALE GENOMIC DNA]</scope>
    <source>
        <strain evidence="3 4">SR1.6/4</strain>
    </source>
</reference>
<dbReference type="CDD" id="cd00431">
    <property type="entry name" value="cysteine_hydrolases"/>
    <property type="match status" value="1"/>
</dbReference>
<protein>
    <submittedName>
        <fullName evidence="3">Cysteine hydrolase</fullName>
    </submittedName>
</protein>
<evidence type="ECO:0000313" key="3">
    <source>
        <dbReference type="EMBL" id="MEE7455530.1"/>
    </source>
</evidence>
<dbReference type="Pfam" id="PF00857">
    <property type="entry name" value="Isochorismatase"/>
    <property type="match status" value="1"/>
</dbReference>
<dbReference type="InterPro" id="IPR036380">
    <property type="entry name" value="Isochorismatase-like_sf"/>
</dbReference>
<keyword evidence="1 3" id="KW-0378">Hydrolase</keyword>
<dbReference type="SUPFAM" id="SSF52499">
    <property type="entry name" value="Isochorismatase-like hydrolases"/>
    <property type="match status" value="1"/>
</dbReference>
<evidence type="ECO:0000313" key="4">
    <source>
        <dbReference type="Proteomes" id="UP001349262"/>
    </source>
</evidence>
<feature type="domain" description="Isochorismatase-like" evidence="2">
    <location>
        <begin position="17"/>
        <end position="193"/>
    </location>
</feature>
<sequence length="204" mass="22630">MAGRDGLKFGGLGLKAAHLCVDAQRMFAEETDWHTPWLARILPNLERITAAHPQRTVFTRFVCPASPGEAAGAWRRYYEHWPSMTLNALGPEMVDLLPSLSRFVPPARVVDKRVYSPWMEPELEQVLRAEAIDTLVVTGGETDVCVLASILGAVDRGYRVIVACDAVCSSADQTYDAMMFLYQSRFGEQIETAPTAEILDAWPS</sequence>
<accession>A0ABU7T4R5</accession>